<proteinExistence type="predicted"/>
<keyword evidence="2" id="KW-1185">Reference proteome</keyword>
<protein>
    <submittedName>
        <fullName evidence="1">Uncharacterized protein</fullName>
    </submittedName>
</protein>
<dbReference type="Proteomes" id="UP000308600">
    <property type="component" value="Unassembled WGS sequence"/>
</dbReference>
<gene>
    <name evidence="1" type="ORF">BDN72DRAFT_777343</name>
</gene>
<feature type="non-terminal residue" evidence="1">
    <location>
        <position position="181"/>
    </location>
</feature>
<dbReference type="EMBL" id="ML208597">
    <property type="protein sequence ID" value="TFK62215.1"/>
    <property type="molecule type" value="Genomic_DNA"/>
</dbReference>
<accession>A0ACD3A913</accession>
<organism evidence="1 2">
    <name type="scientific">Pluteus cervinus</name>
    <dbReference type="NCBI Taxonomy" id="181527"/>
    <lineage>
        <taxon>Eukaryota</taxon>
        <taxon>Fungi</taxon>
        <taxon>Dikarya</taxon>
        <taxon>Basidiomycota</taxon>
        <taxon>Agaricomycotina</taxon>
        <taxon>Agaricomycetes</taxon>
        <taxon>Agaricomycetidae</taxon>
        <taxon>Agaricales</taxon>
        <taxon>Pluteineae</taxon>
        <taxon>Pluteaceae</taxon>
        <taxon>Pluteus</taxon>
    </lineage>
</organism>
<name>A0ACD3A913_9AGAR</name>
<evidence type="ECO:0000313" key="1">
    <source>
        <dbReference type="EMBL" id="TFK62215.1"/>
    </source>
</evidence>
<evidence type="ECO:0000313" key="2">
    <source>
        <dbReference type="Proteomes" id="UP000308600"/>
    </source>
</evidence>
<sequence>MSTSSVALWTESAPPLPFPSLAELDNPIYLKTLRENPTLFKIVTPINVDMFEFLLTNHPNCPFVESVCRGLREGFWPWADTLRDGYPISHDESYGPPSNPDHAAFLREQRQKEMDKGRFSAPFGSNLLPGMYAMPIHAVPKPGSSDFQMVTNQSAGDFSLNSMVNRGDVFGAPLDGMRRLG</sequence>
<reference evidence="1 2" key="1">
    <citation type="journal article" date="2019" name="Nat. Ecol. Evol.">
        <title>Megaphylogeny resolves global patterns of mushroom evolution.</title>
        <authorList>
            <person name="Varga T."/>
            <person name="Krizsan K."/>
            <person name="Foldi C."/>
            <person name="Dima B."/>
            <person name="Sanchez-Garcia M."/>
            <person name="Sanchez-Ramirez S."/>
            <person name="Szollosi G.J."/>
            <person name="Szarkandi J.G."/>
            <person name="Papp V."/>
            <person name="Albert L."/>
            <person name="Andreopoulos W."/>
            <person name="Angelini C."/>
            <person name="Antonin V."/>
            <person name="Barry K.W."/>
            <person name="Bougher N.L."/>
            <person name="Buchanan P."/>
            <person name="Buyck B."/>
            <person name="Bense V."/>
            <person name="Catcheside P."/>
            <person name="Chovatia M."/>
            <person name="Cooper J."/>
            <person name="Damon W."/>
            <person name="Desjardin D."/>
            <person name="Finy P."/>
            <person name="Geml J."/>
            <person name="Haridas S."/>
            <person name="Hughes K."/>
            <person name="Justo A."/>
            <person name="Karasinski D."/>
            <person name="Kautmanova I."/>
            <person name="Kiss B."/>
            <person name="Kocsube S."/>
            <person name="Kotiranta H."/>
            <person name="LaButti K.M."/>
            <person name="Lechner B.E."/>
            <person name="Liimatainen K."/>
            <person name="Lipzen A."/>
            <person name="Lukacs Z."/>
            <person name="Mihaltcheva S."/>
            <person name="Morgado L.N."/>
            <person name="Niskanen T."/>
            <person name="Noordeloos M.E."/>
            <person name="Ohm R.A."/>
            <person name="Ortiz-Santana B."/>
            <person name="Ovrebo C."/>
            <person name="Racz N."/>
            <person name="Riley R."/>
            <person name="Savchenko A."/>
            <person name="Shiryaev A."/>
            <person name="Soop K."/>
            <person name="Spirin V."/>
            <person name="Szebenyi C."/>
            <person name="Tomsovsky M."/>
            <person name="Tulloss R.E."/>
            <person name="Uehling J."/>
            <person name="Grigoriev I.V."/>
            <person name="Vagvolgyi C."/>
            <person name="Papp T."/>
            <person name="Martin F.M."/>
            <person name="Miettinen O."/>
            <person name="Hibbett D.S."/>
            <person name="Nagy L.G."/>
        </authorList>
    </citation>
    <scope>NUCLEOTIDE SEQUENCE [LARGE SCALE GENOMIC DNA]</scope>
    <source>
        <strain evidence="1 2">NL-1719</strain>
    </source>
</reference>